<name>A0AAE0G388_9CHLO</name>
<dbReference type="EMBL" id="LGRX02010191">
    <property type="protein sequence ID" value="KAK3270791.1"/>
    <property type="molecule type" value="Genomic_DNA"/>
</dbReference>
<sequence length="160" mass="17358">MEVVQEVGAKPGKGGARQAQRLGSMDVVQEIRGASPAAGTRAHKAGAAWRWCKRAAGSMEVVQQAAVASGSKKKRETRRCIERWRLTLMAPTFIRRVRGRKSTVLLRMFSAGNAYAVEPCTLEGTTLKEPVFEPLTSVLVAAYTRPPHCALPLLEPLSSS</sequence>
<feature type="region of interest" description="Disordered" evidence="1">
    <location>
        <begin position="1"/>
        <end position="20"/>
    </location>
</feature>
<dbReference type="AlphaFoldDB" id="A0AAE0G388"/>
<evidence type="ECO:0000256" key="1">
    <source>
        <dbReference type="SAM" id="MobiDB-lite"/>
    </source>
</evidence>
<evidence type="ECO:0000313" key="2">
    <source>
        <dbReference type="EMBL" id="KAK3270791.1"/>
    </source>
</evidence>
<keyword evidence="3" id="KW-1185">Reference proteome</keyword>
<dbReference type="Proteomes" id="UP001190700">
    <property type="component" value="Unassembled WGS sequence"/>
</dbReference>
<gene>
    <name evidence="2" type="ORF">CYMTET_20826</name>
</gene>
<organism evidence="2 3">
    <name type="scientific">Cymbomonas tetramitiformis</name>
    <dbReference type="NCBI Taxonomy" id="36881"/>
    <lineage>
        <taxon>Eukaryota</taxon>
        <taxon>Viridiplantae</taxon>
        <taxon>Chlorophyta</taxon>
        <taxon>Pyramimonadophyceae</taxon>
        <taxon>Pyramimonadales</taxon>
        <taxon>Pyramimonadaceae</taxon>
        <taxon>Cymbomonas</taxon>
    </lineage>
</organism>
<reference evidence="2 3" key="1">
    <citation type="journal article" date="2015" name="Genome Biol. Evol.">
        <title>Comparative Genomics of a Bacterivorous Green Alga Reveals Evolutionary Causalities and Consequences of Phago-Mixotrophic Mode of Nutrition.</title>
        <authorList>
            <person name="Burns J.A."/>
            <person name="Paasch A."/>
            <person name="Narechania A."/>
            <person name="Kim E."/>
        </authorList>
    </citation>
    <scope>NUCLEOTIDE SEQUENCE [LARGE SCALE GENOMIC DNA]</scope>
    <source>
        <strain evidence="2 3">PLY_AMNH</strain>
    </source>
</reference>
<evidence type="ECO:0000313" key="3">
    <source>
        <dbReference type="Proteomes" id="UP001190700"/>
    </source>
</evidence>
<comment type="caution">
    <text evidence="2">The sequence shown here is derived from an EMBL/GenBank/DDBJ whole genome shotgun (WGS) entry which is preliminary data.</text>
</comment>
<accession>A0AAE0G388</accession>
<protein>
    <submittedName>
        <fullName evidence="2">Uncharacterized protein</fullName>
    </submittedName>
</protein>
<proteinExistence type="predicted"/>